<dbReference type="Proteomes" id="UP000244913">
    <property type="component" value="Unassembled WGS sequence"/>
</dbReference>
<reference evidence="1 2" key="1">
    <citation type="submission" date="2018-04" db="EMBL/GenBank/DDBJ databases">
        <title>The genome sequence of Caulobacter sp. 736.</title>
        <authorList>
            <person name="Gao J."/>
            <person name="Sun J."/>
        </authorList>
    </citation>
    <scope>NUCLEOTIDE SEQUENCE [LARGE SCALE GENOMIC DNA]</scope>
    <source>
        <strain evidence="1 2">736</strain>
    </source>
</reference>
<dbReference type="EMBL" id="QDKP01000058">
    <property type="protein sequence ID" value="PVM74075.1"/>
    <property type="molecule type" value="Genomic_DNA"/>
</dbReference>
<gene>
    <name evidence="1" type="ORF">DDF65_20970</name>
</gene>
<protein>
    <submittedName>
        <fullName evidence="1">Uncharacterized protein</fullName>
    </submittedName>
</protein>
<name>A0A2T9J1W3_9CAUL</name>
<evidence type="ECO:0000313" key="2">
    <source>
        <dbReference type="Proteomes" id="UP000244913"/>
    </source>
</evidence>
<dbReference type="AlphaFoldDB" id="A0A2T9J1W3"/>
<sequence>MKIKVDFVSNSSSTSFVYIAEDMLTRDDFFQAVGVNTDSPTAPLFDQMFQQLKYNIERGDRLKSIEDIDALEGDREFTPEVLARMRAALGEGKKVTTGRLSSEDGLAEGVLCTEIFEITSERFFINAYDNYW</sequence>
<comment type="caution">
    <text evidence="1">The sequence shown here is derived from an EMBL/GenBank/DDBJ whole genome shotgun (WGS) entry which is preliminary data.</text>
</comment>
<proteinExistence type="predicted"/>
<keyword evidence="2" id="KW-1185">Reference proteome</keyword>
<evidence type="ECO:0000313" key="1">
    <source>
        <dbReference type="EMBL" id="PVM74075.1"/>
    </source>
</evidence>
<accession>A0A2T9J1W3</accession>
<dbReference type="RefSeq" id="WP_116569510.1">
    <property type="nucleotide sequence ID" value="NZ_QDKP01000058.1"/>
</dbReference>
<organism evidence="1 2">
    <name type="scientific">Caulobacter radicis</name>
    <dbReference type="NCBI Taxonomy" id="2172650"/>
    <lineage>
        <taxon>Bacteria</taxon>
        <taxon>Pseudomonadati</taxon>
        <taxon>Pseudomonadota</taxon>
        <taxon>Alphaproteobacteria</taxon>
        <taxon>Caulobacterales</taxon>
        <taxon>Caulobacteraceae</taxon>
        <taxon>Caulobacter</taxon>
    </lineage>
</organism>